<name>A0AA38KD85_9AGAR</name>
<evidence type="ECO:0000313" key="3">
    <source>
        <dbReference type="Proteomes" id="UP001163798"/>
    </source>
</evidence>
<protein>
    <submittedName>
        <fullName evidence="2">Uncharacterized protein</fullName>
    </submittedName>
</protein>
<comment type="caution">
    <text evidence="2">The sequence shown here is derived from an EMBL/GenBank/DDBJ whole genome shotgun (WGS) entry which is preliminary data.</text>
</comment>
<feature type="compositionally biased region" description="Basic and acidic residues" evidence="1">
    <location>
        <begin position="589"/>
        <end position="605"/>
    </location>
</feature>
<feature type="compositionally biased region" description="Polar residues" evidence="1">
    <location>
        <begin position="562"/>
        <end position="575"/>
    </location>
</feature>
<feature type="compositionally biased region" description="Polar residues" evidence="1">
    <location>
        <begin position="440"/>
        <end position="449"/>
    </location>
</feature>
<feature type="compositionally biased region" description="Low complexity" evidence="1">
    <location>
        <begin position="266"/>
        <end position="275"/>
    </location>
</feature>
<feature type="compositionally biased region" description="Basic and acidic residues" evidence="1">
    <location>
        <begin position="324"/>
        <end position="353"/>
    </location>
</feature>
<feature type="region of interest" description="Disordered" evidence="1">
    <location>
        <begin position="753"/>
        <end position="802"/>
    </location>
</feature>
<evidence type="ECO:0000313" key="2">
    <source>
        <dbReference type="EMBL" id="KAJ3783148.1"/>
    </source>
</evidence>
<feature type="compositionally biased region" description="Basic and acidic residues" evidence="1">
    <location>
        <begin position="703"/>
        <end position="717"/>
    </location>
</feature>
<feature type="compositionally biased region" description="Polar residues" evidence="1">
    <location>
        <begin position="254"/>
        <end position="265"/>
    </location>
</feature>
<feature type="region of interest" description="Disordered" evidence="1">
    <location>
        <begin position="200"/>
        <end position="738"/>
    </location>
</feature>
<gene>
    <name evidence="2" type="ORF">GGU10DRAFT_60534</name>
</gene>
<keyword evidence="3" id="KW-1185">Reference proteome</keyword>
<feature type="compositionally biased region" description="Polar residues" evidence="1">
    <location>
        <begin position="490"/>
        <end position="499"/>
    </location>
</feature>
<dbReference type="Proteomes" id="UP001163798">
    <property type="component" value="Unassembled WGS sequence"/>
</dbReference>
<sequence length="802" mass="88682">MKSEKTDFLSHVLVTSRYRYLLAFGSTFPPSLCSSQGRSSWISFFSHCSCSLCSACNTSLFLVSSLVSLEHRSPPSSNSEQHIDERNSSPSSTRIRRTRFGTPPDVAISNDREDWVPDEFRIEPPTDHARSQEIASISSAHDSVDSIRPIEPFPETQQLPRTCRQRAPLPPQSARFREMSRNNLPPSAEDLHVPVVQQQALPPAVRSQPITLERDRPPHQRASKFGPPINNDSNPSSALRRDQSPPPPARYQQRDQPVSDNTDAPSSFTSRSNSSGNADNAVRPGSGVYGNRGHIEDHSASQLPKAPRAMGRDDAAPSAPRSSTARERSPRGSDRDTRELGPSHHPGTWKDEFTNGQARGRGSRGRTAPHLSGTNNVPMGSRIGADGIPNGPARTSSNAPRVPLSSANMIPVTNNRYTESSKVTEEVKSPTHVRNGGITMRSTPVTTPYQRDAPASRGHATVDVAMPLRPLSTSPHAPYQEASLPPPSREVTTSPSWEQDSGRGGRSASGRSIDTSEPLPKYPRNGSDSYGRRTVNGYRPPSPIGSSSMLPHNLPAKPVQQPLPNFNRSRGSRVSPQRHWRPPSPEARLVVRRDITPQRDREPPKRLSSPVEPRGQRRDPSPQRWAPSRQSVSPIGSRGQRRVPSPTPRKRTTSPEARGPRRRPADVQFPPPERNEDRQPSDYLPKPSDNHRRALNEMDVDDLPLRQHNDNGKRDQKGNLPERPPVSRRGGSLLDRLSISVDEHVPPLRDRVQIPAKRDRDELMRDGGSYSVDIDMDDGVVGKKPRRRSGKPRRGRGRGAHA</sequence>
<dbReference type="AlphaFoldDB" id="A0AA38KD85"/>
<accession>A0AA38KD85</accession>
<feature type="compositionally biased region" description="Basic and acidic residues" evidence="1">
    <location>
        <begin position="753"/>
        <end position="765"/>
    </location>
</feature>
<feature type="region of interest" description="Disordered" evidence="1">
    <location>
        <begin position="123"/>
        <end position="148"/>
    </location>
</feature>
<reference evidence="2" key="1">
    <citation type="submission" date="2022-08" db="EMBL/GenBank/DDBJ databases">
        <authorList>
            <consortium name="DOE Joint Genome Institute"/>
            <person name="Min B."/>
            <person name="Riley R."/>
            <person name="Sierra-Patev S."/>
            <person name="Naranjo-Ortiz M."/>
            <person name="Looney B."/>
            <person name="Konkel Z."/>
            <person name="Slot J.C."/>
            <person name="Sakamoto Y."/>
            <person name="Steenwyk J.L."/>
            <person name="Rokas A."/>
            <person name="Carro J."/>
            <person name="Camarero S."/>
            <person name="Ferreira P."/>
            <person name="Molpeceres G."/>
            <person name="Ruiz-Duenas F.J."/>
            <person name="Serrano A."/>
            <person name="Henrissat B."/>
            <person name="Drula E."/>
            <person name="Hughes K.W."/>
            <person name="Mata J.L."/>
            <person name="Ishikawa N.K."/>
            <person name="Vargas-Isla R."/>
            <person name="Ushijima S."/>
            <person name="Smith C.A."/>
            <person name="Ahrendt S."/>
            <person name="Andreopoulos W."/>
            <person name="He G."/>
            <person name="Labutti K."/>
            <person name="Lipzen A."/>
            <person name="Ng V."/>
            <person name="Sandor L."/>
            <person name="Barry K."/>
            <person name="Martinez A.T."/>
            <person name="Xiao Y."/>
            <person name="Gibbons J.G."/>
            <person name="Terashima K."/>
            <person name="Hibbett D.S."/>
            <person name="Grigoriev I.V."/>
        </authorList>
    </citation>
    <scope>NUCLEOTIDE SEQUENCE</scope>
    <source>
        <strain evidence="2">TFB10291</strain>
    </source>
</reference>
<organism evidence="2 3">
    <name type="scientific">Lentinula aff. detonsa</name>
    <dbReference type="NCBI Taxonomy" id="2804958"/>
    <lineage>
        <taxon>Eukaryota</taxon>
        <taxon>Fungi</taxon>
        <taxon>Dikarya</taxon>
        <taxon>Basidiomycota</taxon>
        <taxon>Agaricomycotina</taxon>
        <taxon>Agaricomycetes</taxon>
        <taxon>Agaricomycetidae</taxon>
        <taxon>Agaricales</taxon>
        <taxon>Marasmiineae</taxon>
        <taxon>Omphalotaceae</taxon>
        <taxon>Lentinula</taxon>
    </lineage>
</organism>
<proteinExistence type="predicted"/>
<feature type="compositionally biased region" description="Basic residues" evidence="1">
    <location>
        <begin position="783"/>
        <end position="802"/>
    </location>
</feature>
<dbReference type="EMBL" id="MU793434">
    <property type="protein sequence ID" value="KAJ3783148.1"/>
    <property type="molecule type" value="Genomic_DNA"/>
</dbReference>
<evidence type="ECO:0000256" key="1">
    <source>
        <dbReference type="SAM" id="MobiDB-lite"/>
    </source>
</evidence>
<feature type="region of interest" description="Disordered" evidence="1">
    <location>
        <begin position="73"/>
        <end position="110"/>
    </location>
</feature>
<feature type="compositionally biased region" description="Polar residues" evidence="1">
    <location>
        <begin position="393"/>
        <end position="421"/>
    </location>
</feature>